<dbReference type="InterPro" id="IPR020861">
    <property type="entry name" value="Triosephosphate_isomerase_AS"/>
</dbReference>
<evidence type="ECO:0000256" key="5">
    <source>
        <dbReference type="ARBA" id="ARBA00022490"/>
    </source>
</evidence>
<dbReference type="Gene3D" id="3.20.20.70">
    <property type="entry name" value="Aldolase class I"/>
    <property type="match status" value="1"/>
</dbReference>
<reference evidence="10 11" key="1">
    <citation type="submission" date="2020-06" db="EMBL/GenBank/DDBJ databases">
        <title>The endosymbiont of the kinetoplastid Bodo saltans is a Paracaedibacter-like alpha-proteobacterium possessing a putative toxin-antitoxin system.</title>
        <authorList>
            <person name="Midha S."/>
            <person name="Rigden D.J."/>
            <person name="Siozios S."/>
            <person name="Hurst G.D.D."/>
            <person name="Jackson A.P."/>
        </authorList>
    </citation>
    <scope>NUCLEOTIDE SEQUENCE [LARGE SCALE GENOMIC DNA]</scope>
    <source>
        <strain evidence="10">Lake Konstanz</strain>
    </source>
</reference>
<comment type="catalytic activity">
    <reaction evidence="8 9">
        <text>D-glyceraldehyde 3-phosphate = dihydroxyacetone phosphate</text>
        <dbReference type="Rhea" id="RHEA:18585"/>
        <dbReference type="ChEBI" id="CHEBI:57642"/>
        <dbReference type="ChEBI" id="CHEBI:59776"/>
        <dbReference type="EC" id="5.3.1.1"/>
    </reaction>
</comment>
<evidence type="ECO:0000256" key="1">
    <source>
        <dbReference type="ARBA" id="ARBA00000148"/>
    </source>
</evidence>
<feature type="binding site" evidence="8">
    <location>
        <begin position="8"/>
        <end position="10"/>
    </location>
    <ligand>
        <name>substrate</name>
    </ligand>
</feature>
<dbReference type="CDD" id="cd00311">
    <property type="entry name" value="TIM"/>
    <property type="match status" value="1"/>
</dbReference>
<evidence type="ECO:0000256" key="7">
    <source>
        <dbReference type="ARBA" id="ARBA00023235"/>
    </source>
</evidence>
<dbReference type="UniPathway" id="UPA01066"/>
<dbReference type="InterPro" id="IPR013785">
    <property type="entry name" value="Aldolase_TIM"/>
</dbReference>
<evidence type="ECO:0000256" key="9">
    <source>
        <dbReference type="RuleBase" id="RU363013"/>
    </source>
</evidence>
<comment type="pathway">
    <text evidence="2">Carbohydrate metabolism; erythritol degradation.</text>
</comment>
<protein>
    <recommendedName>
        <fullName evidence="8 9">Triosephosphate isomerase</fullName>
        <shortName evidence="8">TIM</shortName>
        <shortName evidence="8">TPI</shortName>
        <ecNumber evidence="8 9">5.3.1.1</ecNumber>
    </recommendedName>
    <alternativeName>
        <fullName evidence="8">Triose-phosphate isomerase</fullName>
    </alternativeName>
</protein>
<comment type="pathway">
    <text evidence="8 9">Carbohydrate biosynthesis; gluconeogenesis.</text>
</comment>
<dbReference type="EC" id="5.3.1.1" evidence="8 9"/>
<dbReference type="PROSITE" id="PS00171">
    <property type="entry name" value="TIM_1"/>
    <property type="match status" value="1"/>
</dbReference>
<feature type="active site" description="Proton acceptor" evidence="8">
    <location>
        <position position="154"/>
    </location>
</feature>
<dbReference type="SUPFAM" id="SSF51351">
    <property type="entry name" value="Triosephosphate isomerase (TIM)"/>
    <property type="match status" value="1"/>
</dbReference>
<comment type="similarity">
    <text evidence="3 8 9">Belongs to the triosephosphate isomerase family.</text>
</comment>
<evidence type="ECO:0000256" key="2">
    <source>
        <dbReference type="ARBA" id="ARBA00004939"/>
    </source>
</evidence>
<dbReference type="EMBL" id="CP054719">
    <property type="protein sequence ID" value="QOL19973.1"/>
    <property type="molecule type" value="Genomic_DNA"/>
</dbReference>
<comment type="subunit">
    <text evidence="8 9">Homodimer.</text>
</comment>
<dbReference type="RefSeq" id="WP_350331529.1">
    <property type="nucleotide sequence ID" value="NZ_CP054719.1"/>
</dbReference>
<comment type="pathway">
    <text evidence="8 9">Carbohydrate degradation; glycolysis; D-glyceraldehyde 3-phosphate from glycerone phosphate: step 1/1.</text>
</comment>
<evidence type="ECO:0000313" key="11">
    <source>
        <dbReference type="Proteomes" id="UP000594001"/>
    </source>
</evidence>
<dbReference type="GO" id="GO:0006096">
    <property type="term" value="P:glycolytic process"/>
    <property type="evidence" value="ECO:0007669"/>
    <property type="project" value="UniProtKB-UniRule"/>
</dbReference>
<dbReference type="GO" id="GO:0019563">
    <property type="term" value="P:glycerol catabolic process"/>
    <property type="evidence" value="ECO:0007669"/>
    <property type="project" value="TreeGrafter"/>
</dbReference>
<dbReference type="Proteomes" id="UP000594001">
    <property type="component" value="Chromosome"/>
</dbReference>
<organism evidence="10 11">
    <name type="scientific">Candidatus Bodocaedibacter vickermanii</name>
    <dbReference type="NCBI Taxonomy" id="2741701"/>
    <lineage>
        <taxon>Bacteria</taxon>
        <taxon>Pseudomonadati</taxon>
        <taxon>Pseudomonadota</taxon>
        <taxon>Alphaproteobacteria</taxon>
        <taxon>Holosporales</taxon>
        <taxon>Candidatus Paracaedibacteraceae</taxon>
        <taxon>Candidatus Bodocaedibacter</taxon>
    </lineage>
</organism>
<keyword evidence="6 8" id="KW-0324">Glycolysis</keyword>
<dbReference type="AlphaFoldDB" id="A0A7L9RTM1"/>
<gene>
    <name evidence="8 10" type="primary">tpiA</name>
    <name evidence="10" type="ORF">CPBP_00748</name>
</gene>
<evidence type="ECO:0000256" key="6">
    <source>
        <dbReference type="ARBA" id="ARBA00023152"/>
    </source>
</evidence>
<evidence type="ECO:0000256" key="4">
    <source>
        <dbReference type="ARBA" id="ARBA00022432"/>
    </source>
</evidence>
<comment type="catalytic activity">
    <reaction evidence="1">
        <text>L-erythrulose 1-phosphate = D-erythrulose 4-phosphate</text>
        <dbReference type="Rhea" id="RHEA:49588"/>
        <dbReference type="ChEBI" id="CHEBI:58002"/>
        <dbReference type="ChEBI" id="CHEBI:90796"/>
        <dbReference type="EC" id="5.3.1.33"/>
    </reaction>
</comment>
<dbReference type="GO" id="GO:0005829">
    <property type="term" value="C:cytosol"/>
    <property type="evidence" value="ECO:0007669"/>
    <property type="project" value="TreeGrafter"/>
</dbReference>
<dbReference type="HAMAP" id="MF_00147_B">
    <property type="entry name" value="TIM_B"/>
    <property type="match status" value="1"/>
</dbReference>
<dbReference type="PANTHER" id="PTHR21139:SF42">
    <property type="entry name" value="TRIOSEPHOSPHATE ISOMERASE"/>
    <property type="match status" value="1"/>
</dbReference>
<sequence length="231" mass="25382">MKRLIIANWKMNGSIHLIQEFRSLKKIPGTEAIICPPACYLPLFSDTLMKFGAQNCHHANNGAFTGEISALHLKELGCTYVILGHSERRTQFNETDSVVNHKAAKAIEHGLTPIICIGETYAERHENRFEQALLSQIDRSTHGLPRHQYVIAYEPIWSIGTGLVPTSNDIQTVINLIQQRLGTHTPIIYGGSVNDKNAADLSNIPGLNGILVGGASLNVTTFQSIIDAFQA</sequence>
<evidence type="ECO:0000256" key="8">
    <source>
        <dbReference type="HAMAP-Rule" id="MF_00147"/>
    </source>
</evidence>
<keyword evidence="7 8" id="KW-0413">Isomerase</keyword>
<evidence type="ECO:0000256" key="3">
    <source>
        <dbReference type="ARBA" id="ARBA00007422"/>
    </source>
</evidence>
<feature type="binding site" evidence="8">
    <location>
        <position position="192"/>
    </location>
    <ligand>
        <name>substrate</name>
    </ligand>
</feature>
<feature type="binding site" evidence="8">
    <location>
        <begin position="213"/>
        <end position="214"/>
    </location>
    <ligand>
        <name>substrate</name>
    </ligand>
</feature>
<dbReference type="InterPro" id="IPR022896">
    <property type="entry name" value="TrioseP_Isoase_bac/euk"/>
</dbReference>
<dbReference type="InterPro" id="IPR000652">
    <property type="entry name" value="Triosephosphate_isomerase"/>
</dbReference>
<accession>A0A7L9RTM1</accession>
<keyword evidence="4 8" id="KW-0312">Gluconeogenesis</keyword>
<comment type="function">
    <text evidence="8">Involved in the gluconeogenesis. Catalyzes stereospecifically the conversion of dihydroxyacetone phosphate (DHAP) to D-glyceraldehyde-3-phosphate (G3P).</text>
</comment>
<comment type="subcellular location">
    <subcellularLocation>
        <location evidence="8 9">Cytoplasm</location>
    </subcellularLocation>
</comment>
<feature type="binding site" evidence="8">
    <location>
        <position position="160"/>
    </location>
    <ligand>
        <name>substrate</name>
    </ligand>
</feature>
<dbReference type="NCBIfam" id="TIGR00419">
    <property type="entry name" value="tim"/>
    <property type="match status" value="1"/>
</dbReference>
<dbReference type="GO" id="GO:0006094">
    <property type="term" value="P:gluconeogenesis"/>
    <property type="evidence" value="ECO:0007669"/>
    <property type="project" value="UniProtKB-UniRule"/>
</dbReference>
<dbReference type="PANTHER" id="PTHR21139">
    <property type="entry name" value="TRIOSEPHOSPHATE ISOMERASE"/>
    <property type="match status" value="1"/>
</dbReference>
<feature type="active site" description="Electrophile" evidence="8">
    <location>
        <position position="85"/>
    </location>
</feature>
<keyword evidence="5 8" id="KW-0963">Cytoplasm</keyword>
<evidence type="ECO:0000313" key="10">
    <source>
        <dbReference type="EMBL" id="QOL19973.1"/>
    </source>
</evidence>
<keyword evidence="11" id="KW-1185">Reference proteome</keyword>
<dbReference type="GO" id="GO:0004807">
    <property type="term" value="F:triose-phosphate isomerase activity"/>
    <property type="evidence" value="ECO:0007669"/>
    <property type="project" value="UniProtKB-UniRule"/>
</dbReference>
<dbReference type="InterPro" id="IPR035990">
    <property type="entry name" value="TIM_sf"/>
</dbReference>
<dbReference type="UniPathway" id="UPA00138"/>
<name>A0A7L9RTM1_9PROT</name>
<dbReference type="UniPathway" id="UPA00109">
    <property type="reaction ID" value="UER00189"/>
</dbReference>
<dbReference type="KEGG" id="pbal:CPBP_00748"/>
<dbReference type="PROSITE" id="PS51440">
    <property type="entry name" value="TIM_2"/>
    <property type="match status" value="1"/>
</dbReference>
<dbReference type="Pfam" id="PF00121">
    <property type="entry name" value="TIM"/>
    <property type="match status" value="1"/>
</dbReference>
<dbReference type="GO" id="GO:0046166">
    <property type="term" value="P:glyceraldehyde-3-phosphate biosynthetic process"/>
    <property type="evidence" value="ECO:0007669"/>
    <property type="project" value="TreeGrafter"/>
</dbReference>
<proteinExistence type="inferred from homology"/>